<accession>A0A166U5Y6</accession>
<dbReference type="SUPFAM" id="SSF102198">
    <property type="entry name" value="Putative cyclase"/>
    <property type="match status" value="1"/>
</dbReference>
<dbReference type="PANTHER" id="PTHR34861:SF10">
    <property type="entry name" value="CYCLASE"/>
    <property type="match status" value="1"/>
</dbReference>
<comment type="caution">
    <text evidence="2">The sequence shown here is derived from an EMBL/GenBank/DDBJ whole genome shotgun (WGS) entry which is preliminary data.</text>
</comment>
<dbReference type="Proteomes" id="UP000078544">
    <property type="component" value="Unassembled WGS sequence"/>
</dbReference>
<proteinExistence type="inferred from homology"/>
<dbReference type="PANTHER" id="PTHR34861">
    <property type="match status" value="1"/>
</dbReference>
<dbReference type="EMBL" id="AZGY01000002">
    <property type="protein sequence ID" value="OAA32100.1"/>
    <property type="molecule type" value="Genomic_DNA"/>
</dbReference>
<evidence type="ECO:0000313" key="2">
    <source>
        <dbReference type="EMBL" id="OAA32100.1"/>
    </source>
</evidence>
<evidence type="ECO:0000256" key="1">
    <source>
        <dbReference type="ARBA" id="ARBA00007865"/>
    </source>
</evidence>
<dbReference type="GO" id="GO:0004061">
    <property type="term" value="F:arylformamidase activity"/>
    <property type="evidence" value="ECO:0007669"/>
    <property type="project" value="InterPro"/>
</dbReference>
<dbReference type="InterPro" id="IPR037175">
    <property type="entry name" value="KFase_sf"/>
</dbReference>
<reference evidence="2 3" key="1">
    <citation type="journal article" date="2016" name="Genome Biol. Evol.">
        <title>Divergent and convergent evolution of fungal pathogenicity.</title>
        <authorList>
            <person name="Shang Y."/>
            <person name="Xiao G."/>
            <person name="Zheng P."/>
            <person name="Cen K."/>
            <person name="Zhan S."/>
            <person name="Wang C."/>
        </authorList>
    </citation>
    <scope>NUCLEOTIDE SEQUENCE [LARGE SCALE GENOMIC DNA]</scope>
    <source>
        <strain evidence="2 3">RCEF 2490</strain>
    </source>
</reference>
<evidence type="ECO:0000313" key="3">
    <source>
        <dbReference type="Proteomes" id="UP000078544"/>
    </source>
</evidence>
<name>A0A166U5Y6_9HYPO</name>
<organism evidence="2 3">
    <name type="scientific">Moelleriella libera RCEF 2490</name>
    <dbReference type="NCBI Taxonomy" id="1081109"/>
    <lineage>
        <taxon>Eukaryota</taxon>
        <taxon>Fungi</taxon>
        <taxon>Dikarya</taxon>
        <taxon>Ascomycota</taxon>
        <taxon>Pezizomycotina</taxon>
        <taxon>Sordariomycetes</taxon>
        <taxon>Hypocreomycetidae</taxon>
        <taxon>Hypocreales</taxon>
        <taxon>Clavicipitaceae</taxon>
        <taxon>Moelleriella</taxon>
    </lineage>
</organism>
<keyword evidence="3" id="KW-1185">Reference proteome</keyword>
<sequence length="341" mass="37335">MPIHPSRVPNFDDLPRVKGMSQGCAWGIFDQAGQKDKLGTLNYLTPEIVKAAAEDVHLGVSVSLKYLSLAVLPLLDQPPEHKIIKLADVMPMLGDRPQSWDDEVTFNTQLSSQWDSLCHVQDTKTGMAYNGVTPFVESFAKTSTADNDMPTLDHWHAAGCMTARGILIDFMAYAQDKGLPYHPFQGFRITKEDLEACAIHQGVEFKPGDVMVVRTGMTEAFDAISAGEPPPSSMHTISGLDGCDDMARWIWNKRFAAVASDNYALEALPGLDRQGNPGGLDCLHLHQYLLSSFGMPIGELWDLARLSQICRKTGKYSFMLTSAPLNLPCLIGSPANAIAIL</sequence>
<dbReference type="Pfam" id="PF04199">
    <property type="entry name" value="Cyclase"/>
    <property type="match status" value="1"/>
</dbReference>
<dbReference type="GO" id="GO:0019441">
    <property type="term" value="P:L-tryptophan catabolic process to kynurenine"/>
    <property type="evidence" value="ECO:0007669"/>
    <property type="project" value="InterPro"/>
</dbReference>
<dbReference type="OrthoDB" id="5396at2759"/>
<dbReference type="AlphaFoldDB" id="A0A166U5Y6"/>
<gene>
    <name evidence="2" type="ORF">AAL_01432</name>
</gene>
<evidence type="ECO:0008006" key="4">
    <source>
        <dbReference type="Google" id="ProtNLM"/>
    </source>
</evidence>
<dbReference type="InterPro" id="IPR007325">
    <property type="entry name" value="KFase/CYL"/>
</dbReference>
<protein>
    <recommendedName>
        <fullName evidence="4">Cyclase</fullName>
    </recommendedName>
</protein>
<comment type="similarity">
    <text evidence="1">Belongs to the Cyclase 1 superfamily.</text>
</comment>
<dbReference type="Gene3D" id="3.50.30.50">
    <property type="entry name" value="Putative cyclase"/>
    <property type="match status" value="1"/>
</dbReference>